<feature type="compositionally biased region" description="Basic and acidic residues" evidence="1">
    <location>
        <begin position="74"/>
        <end position="85"/>
    </location>
</feature>
<evidence type="ECO:0000313" key="2">
    <source>
        <dbReference type="EMBL" id="PIA45037.1"/>
    </source>
</evidence>
<keyword evidence="3" id="KW-1185">Reference proteome</keyword>
<evidence type="ECO:0000313" key="3">
    <source>
        <dbReference type="Proteomes" id="UP000230069"/>
    </source>
</evidence>
<name>A0A2G5DP73_AQUCA</name>
<dbReference type="Proteomes" id="UP000230069">
    <property type="component" value="Unassembled WGS sequence"/>
</dbReference>
<reference evidence="2 3" key="1">
    <citation type="submission" date="2017-09" db="EMBL/GenBank/DDBJ databases">
        <title>WGS assembly of Aquilegia coerulea Goldsmith.</title>
        <authorList>
            <person name="Hodges S."/>
            <person name="Kramer E."/>
            <person name="Nordborg M."/>
            <person name="Tomkins J."/>
            <person name="Borevitz J."/>
            <person name="Derieg N."/>
            <person name="Yan J."/>
            <person name="Mihaltcheva S."/>
            <person name="Hayes R.D."/>
            <person name="Rokhsar D."/>
        </authorList>
    </citation>
    <scope>NUCLEOTIDE SEQUENCE [LARGE SCALE GENOMIC DNA]</scope>
    <source>
        <strain evidence="3">cv. Goldsmith</strain>
    </source>
</reference>
<sequence>MAGMLPGVELARIRRISHHSNSRKPRESSLMHQFVEPSSDMGETALIAKRKLDEILGLNSPSRYGKVAATGDNPKSKNETTKWESENYSSKSQKKLGKKARVNCINDNEEKQSTSTTILNSPSSCKNRSLGLFMSCFKFCSN</sequence>
<feature type="region of interest" description="Disordered" evidence="1">
    <location>
        <begin position="63"/>
        <end position="94"/>
    </location>
</feature>
<dbReference type="EMBL" id="KZ305034">
    <property type="protein sequence ID" value="PIA45037.1"/>
    <property type="molecule type" value="Genomic_DNA"/>
</dbReference>
<feature type="region of interest" description="Disordered" evidence="1">
    <location>
        <begin position="17"/>
        <end position="36"/>
    </location>
</feature>
<evidence type="ECO:0000256" key="1">
    <source>
        <dbReference type="SAM" id="MobiDB-lite"/>
    </source>
</evidence>
<dbReference type="AlphaFoldDB" id="A0A2G5DP73"/>
<dbReference type="InParanoid" id="A0A2G5DP73"/>
<organism evidence="2 3">
    <name type="scientific">Aquilegia coerulea</name>
    <name type="common">Rocky mountain columbine</name>
    <dbReference type="NCBI Taxonomy" id="218851"/>
    <lineage>
        <taxon>Eukaryota</taxon>
        <taxon>Viridiplantae</taxon>
        <taxon>Streptophyta</taxon>
        <taxon>Embryophyta</taxon>
        <taxon>Tracheophyta</taxon>
        <taxon>Spermatophyta</taxon>
        <taxon>Magnoliopsida</taxon>
        <taxon>Ranunculales</taxon>
        <taxon>Ranunculaceae</taxon>
        <taxon>Thalictroideae</taxon>
        <taxon>Aquilegia</taxon>
    </lineage>
</organism>
<gene>
    <name evidence="2" type="ORF">AQUCO_01700529v1</name>
</gene>
<protein>
    <submittedName>
        <fullName evidence="2">Uncharacterized protein</fullName>
    </submittedName>
</protein>
<dbReference type="OrthoDB" id="10579931at2759"/>
<proteinExistence type="predicted"/>
<accession>A0A2G5DP73</accession>